<gene>
    <name evidence="1" type="ORF">LTR37_000814</name>
</gene>
<proteinExistence type="predicted"/>
<protein>
    <submittedName>
        <fullName evidence="1">Uncharacterized protein</fullName>
    </submittedName>
</protein>
<evidence type="ECO:0000313" key="2">
    <source>
        <dbReference type="Proteomes" id="UP001281147"/>
    </source>
</evidence>
<dbReference type="EMBL" id="JAUTXU010000004">
    <property type="protein sequence ID" value="KAK3724766.1"/>
    <property type="molecule type" value="Genomic_DNA"/>
</dbReference>
<reference evidence="1" key="1">
    <citation type="submission" date="2023-07" db="EMBL/GenBank/DDBJ databases">
        <title>Black Yeasts Isolated from many extreme environments.</title>
        <authorList>
            <person name="Coleine C."/>
            <person name="Stajich J.E."/>
            <person name="Selbmann L."/>
        </authorList>
    </citation>
    <scope>NUCLEOTIDE SEQUENCE</scope>
    <source>
        <strain evidence="1">CCFEE 5714</strain>
    </source>
</reference>
<keyword evidence="2" id="KW-1185">Reference proteome</keyword>
<name>A0ACC3NXF0_9PEZI</name>
<dbReference type="Proteomes" id="UP001281147">
    <property type="component" value="Unassembled WGS sequence"/>
</dbReference>
<comment type="caution">
    <text evidence="1">The sequence shown here is derived from an EMBL/GenBank/DDBJ whole genome shotgun (WGS) entry which is preliminary data.</text>
</comment>
<evidence type="ECO:0000313" key="1">
    <source>
        <dbReference type="EMBL" id="KAK3724766.1"/>
    </source>
</evidence>
<sequence>MCGKFANLAQAFSDQMLPEYEVIYHFPSVAEFERNFPPLIRGEAVVPPSGVGTNATSSTGKIPKALFVGGGFTEEELQAILAVPETDGTVTLGPRQGTKEEVQRRTEHVQETTVQKGPTLEMMGWIVQGVKRCLRERGVVEGFEGAIEPGLSRF</sequence>
<accession>A0ACC3NXF0</accession>
<organism evidence="1 2">
    <name type="scientific">Vermiconidia calcicola</name>
    <dbReference type="NCBI Taxonomy" id="1690605"/>
    <lineage>
        <taxon>Eukaryota</taxon>
        <taxon>Fungi</taxon>
        <taxon>Dikarya</taxon>
        <taxon>Ascomycota</taxon>
        <taxon>Pezizomycotina</taxon>
        <taxon>Dothideomycetes</taxon>
        <taxon>Dothideomycetidae</taxon>
        <taxon>Mycosphaerellales</taxon>
        <taxon>Extremaceae</taxon>
        <taxon>Vermiconidia</taxon>
    </lineage>
</organism>